<comment type="caution">
    <text evidence="2">The sequence shown here is derived from an EMBL/GenBank/DDBJ whole genome shotgun (WGS) entry which is preliminary data.</text>
</comment>
<evidence type="ECO:0000313" key="2">
    <source>
        <dbReference type="EMBL" id="KAL2516725.1"/>
    </source>
</evidence>
<dbReference type="InterPro" id="IPR004332">
    <property type="entry name" value="Transposase_MuDR"/>
</dbReference>
<organism evidence="2 3">
    <name type="scientific">Abeliophyllum distichum</name>
    <dbReference type="NCBI Taxonomy" id="126358"/>
    <lineage>
        <taxon>Eukaryota</taxon>
        <taxon>Viridiplantae</taxon>
        <taxon>Streptophyta</taxon>
        <taxon>Embryophyta</taxon>
        <taxon>Tracheophyta</taxon>
        <taxon>Spermatophyta</taxon>
        <taxon>Magnoliopsida</taxon>
        <taxon>eudicotyledons</taxon>
        <taxon>Gunneridae</taxon>
        <taxon>Pentapetalae</taxon>
        <taxon>asterids</taxon>
        <taxon>lamiids</taxon>
        <taxon>Lamiales</taxon>
        <taxon>Oleaceae</taxon>
        <taxon>Forsythieae</taxon>
        <taxon>Abeliophyllum</taxon>
    </lineage>
</organism>
<dbReference type="EMBL" id="JBFOLK010000004">
    <property type="protein sequence ID" value="KAL2516725.1"/>
    <property type="molecule type" value="Genomic_DNA"/>
</dbReference>
<dbReference type="Proteomes" id="UP001604336">
    <property type="component" value="Unassembled WGS sequence"/>
</dbReference>
<accession>A0ABD1TWC8</accession>
<dbReference type="Pfam" id="PF03108">
    <property type="entry name" value="DBD_Tnp_Mut"/>
    <property type="match status" value="1"/>
</dbReference>
<dbReference type="PANTHER" id="PTHR31973:SF191">
    <property type="entry name" value="OS05G0489400 PROTEIN"/>
    <property type="match status" value="1"/>
</dbReference>
<evidence type="ECO:0000259" key="1">
    <source>
        <dbReference type="Pfam" id="PF03108"/>
    </source>
</evidence>
<keyword evidence="3" id="KW-1185">Reference proteome</keyword>
<protein>
    <recommendedName>
        <fullName evidence="1">Transposase MuDR plant domain-containing protein</fullName>
    </recommendedName>
</protein>
<name>A0ABD1TWC8_9LAMI</name>
<dbReference type="AlphaFoldDB" id="A0ABD1TWC8"/>
<feature type="domain" description="Transposase MuDR plant" evidence="1">
    <location>
        <begin position="118"/>
        <end position="174"/>
    </location>
</feature>
<reference evidence="3" key="1">
    <citation type="submission" date="2024-07" db="EMBL/GenBank/DDBJ databases">
        <title>Two chromosome-level genome assemblies of Korean endemic species Abeliophyllum distichum and Forsythia ovata (Oleaceae).</title>
        <authorList>
            <person name="Jang H."/>
        </authorList>
    </citation>
    <scope>NUCLEOTIDE SEQUENCE [LARGE SCALE GENOMIC DNA]</scope>
</reference>
<evidence type="ECO:0000313" key="3">
    <source>
        <dbReference type="Proteomes" id="UP001604336"/>
    </source>
</evidence>
<sequence length="315" mass="36428">MDNASIAEELLLDVERGEAEEDGEIEEDEVVPSLQFCDSEDDVNDGEFEFDNNAPERVAVGLNSDPAVEKAHLGNAEVDSDDTYYPSSEELHTDYSSGEENNYKFHNFVPEKEMFDPKFEVGKIFNDMELFRRAVKNHGVVSRCNFRFRPNGERRAQAICKLGCKWRIWASLNKKLDCVQVKSYNPTHTCVRDRMNRHCTAKYVAERYLDTFRVDRDWKTKLIRKAMKDDLKLNINKVTAWRARRWARILIGGGDEHQFGLLWSYAYELDRTNPGSTCMIAMYESKFQGIYICLDACKKGFKAVVGNFLGWMVVF</sequence>
<dbReference type="PANTHER" id="PTHR31973">
    <property type="entry name" value="POLYPROTEIN, PUTATIVE-RELATED"/>
    <property type="match status" value="1"/>
</dbReference>
<gene>
    <name evidence="2" type="ORF">Adt_12972</name>
</gene>
<proteinExistence type="predicted"/>